<dbReference type="Proteomes" id="UP000077051">
    <property type="component" value="Unassembled WGS sequence"/>
</dbReference>
<dbReference type="OrthoDB" id="430296at2759"/>
<evidence type="ECO:0000259" key="1">
    <source>
        <dbReference type="Pfam" id="PF13392"/>
    </source>
</evidence>
<dbReference type="InterPro" id="IPR003615">
    <property type="entry name" value="HNH_nuc"/>
</dbReference>
<name>A0A168NU74_MUCCL</name>
<organism evidence="2 3">
    <name type="scientific">Mucor lusitanicus CBS 277.49</name>
    <dbReference type="NCBI Taxonomy" id="747725"/>
    <lineage>
        <taxon>Eukaryota</taxon>
        <taxon>Fungi</taxon>
        <taxon>Fungi incertae sedis</taxon>
        <taxon>Mucoromycota</taxon>
        <taxon>Mucoromycotina</taxon>
        <taxon>Mucoromycetes</taxon>
        <taxon>Mucorales</taxon>
        <taxon>Mucorineae</taxon>
        <taxon>Mucoraceae</taxon>
        <taxon>Mucor</taxon>
    </lineage>
</organism>
<evidence type="ECO:0000313" key="3">
    <source>
        <dbReference type="Proteomes" id="UP000077051"/>
    </source>
</evidence>
<proteinExistence type="predicted"/>
<reference evidence="2 3" key="1">
    <citation type="submission" date="2015-06" db="EMBL/GenBank/DDBJ databases">
        <title>Expansion of signal transduction pathways in fungi by whole-genome duplication.</title>
        <authorList>
            <consortium name="DOE Joint Genome Institute"/>
            <person name="Corrochano L.M."/>
            <person name="Kuo A."/>
            <person name="Marcet-Houben M."/>
            <person name="Polaino S."/>
            <person name="Salamov A."/>
            <person name="Villalobos J.M."/>
            <person name="Alvarez M.I."/>
            <person name="Avalos J."/>
            <person name="Benito E.P."/>
            <person name="Benoit I."/>
            <person name="Burger G."/>
            <person name="Camino L.P."/>
            <person name="Canovas D."/>
            <person name="Cerda-Olmedo E."/>
            <person name="Cheng J.-F."/>
            <person name="Dominguez A."/>
            <person name="Elias M."/>
            <person name="Eslava A.P."/>
            <person name="Glaser F."/>
            <person name="Grimwood J."/>
            <person name="Gutierrez G."/>
            <person name="Heitman J."/>
            <person name="Henrissat B."/>
            <person name="Iturriaga E.A."/>
            <person name="Lang B.F."/>
            <person name="Lavin J.L."/>
            <person name="Lee S."/>
            <person name="Li W."/>
            <person name="Lindquist E."/>
            <person name="Lopez-Garcia S."/>
            <person name="Luque E.M."/>
            <person name="Marcos A.T."/>
            <person name="Martin J."/>
            <person name="Mccluskey K."/>
            <person name="Medina H.R."/>
            <person name="Miralles-Duran A."/>
            <person name="Miyazaki A."/>
            <person name="Munoz-Torres E."/>
            <person name="Oguiza J.A."/>
            <person name="Ohm R."/>
            <person name="Olmedo M."/>
            <person name="Orejas M."/>
            <person name="Ortiz-Castellanos L."/>
            <person name="Pisabarro A.G."/>
            <person name="Rodriguez-Romero J."/>
            <person name="Ruiz-Herrera J."/>
            <person name="Ruiz-Vazquez R."/>
            <person name="Sanz C."/>
            <person name="Schackwitz W."/>
            <person name="Schmutz J."/>
            <person name="Shahriari M."/>
            <person name="Shelest E."/>
            <person name="Silva-Franco F."/>
            <person name="Soanes D."/>
            <person name="Syed K."/>
            <person name="Tagua V.G."/>
            <person name="Talbot N.J."/>
            <person name="Thon M."/>
            <person name="De Vries R.P."/>
            <person name="Wiebenga A."/>
            <person name="Yadav J.S."/>
            <person name="Braun E.L."/>
            <person name="Baker S."/>
            <person name="Garre V."/>
            <person name="Horwitz B."/>
            <person name="Torres-Martinez S."/>
            <person name="Idnurm A."/>
            <person name="Herrera-Estrella A."/>
            <person name="Gabaldon T."/>
            <person name="Grigoriev I.V."/>
        </authorList>
    </citation>
    <scope>NUCLEOTIDE SEQUENCE [LARGE SCALE GENOMIC DNA]</scope>
    <source>
        <strain evidence="2 3">CBS 277.49</strain>
    </source>
</reference>
<dbReference type="AlphaFoldDB" id="A0A168NU74"/>
<feature type="domain" description="HNH nuclease" evidence="1">
    <location>
        <begin position="186"/>
        <end position="228"/>
    </location>
</feature>
<accession>A0A168NU74</accession>
<evidence type="ECO:0000313" key="2">
    <source>
        <dbReference type="EMBL" id="OAD06745.1"/>
    </source>
</evidence>
<protein>
    <recommendedName>
        <fullName evidence="1">HNH nuclease domain-containing protein</fullName>
    </recommendedName>
</protein>
<dbReference type="EMBL" id="AMYB01000002">
    <property type="protein sequence ID" value="OAD06745.1"/>
    <property type="molecule type" value="Genomic_DNA"/>
</dbReference>
<dbReference type="VEuPathDB" id="FungiDB:MUCCIDRAFT_107332"/>
<dbReference type="Pfam" id="PF13392">
    <property type="entry name" value="HNH_3"/>
    <property type="match status" value="1"/>
</dbReference>
<gene>
    <name evidence="2" type="ORF">MUCCIDRAFT_107332</name>
</gene>
<dbReference type="Gene3D" id="3.90.75.20">
    <property type="match status" value="1"/>
</dbReference>
<comment type="caution">
    <text evidence="2">The sequence shown here is derived from an EMBL/GenBank/DDBJ whole genome shotgun (WGS) entry which is preliminary data.</text>
</comment>
<dbReference type="SUPFAM" id="SSF54060">
    <property type="entry name" value="His-Me finger endonucleases"/>
    <property type="match status" value="1"/>
</dbReference>
<sequence length="374" mass="43432">MKAVWPINPLVSGLLDIHQDGTLYKRHTPQSISITTWDENQYYHYTTKKNRERTNALIKVDELMVQSFYHGRYDDSDRLVAVIHHDRFRSNCAINNLVPIFTIEQLQSYFVYRLKLIDGQHYRVAVSNKQEEYSLHMYLVSSKGSVFSLYNYARMAPTKTLYASYYLAPDYHEAPPKNPYRYVGGHVLVARAFISEMSPGKQVHHVDGNPCNNHVSNLRPMTPRDHLRLHRSLLPSFNNKVSFTSKLENTCGHCFQEIESGGVRCECKRYFCIEDVAIHCKTCWYFQNQHDPDFNRFYPCVAESANLSHISINQRGHVRKAGEQQLMKLDIVEGYETVRTNDMKTGKLVSYRVKRLVALTIKAKDRTNPNDVTI</sequence>
<keyword evidence="3" id="KW-1185">Reference proteome</keyword>
<dbReference type="InterPro" id="IPR044925">
    <property type="entry name" value="His-Me_finger_sf"/>
</dbReference>